<proteinExistence type="predicted"/>
<organism evidence="2 3">
    <name type="scientific">Phytophthora palmivora</name>
    <dbReference type="NCBI Taxonomy" id="4796"/>
    <lineage>
        <taxon>Eukaryota</taxon>
        <taxon>Sar</taxon>
        <taxon>Stramenopiles</taxon>
        <taxon>Oomycota</taxon>
        <taxon>Peronosporomycetes</taxon>
        <taxon>Peronosporales</taxon>
        <taxon>Peronosporaceae</taxon>
        <taxon>Phytophthora</taxon>
    </lineage>
</organism>
<dbReference type="AlphaFoldDB" id="A0A2P4Y859"/>
<feature type="non-terminal residue" evidence="2">
    <location>
        <position position="134"/>
    </location>
</feature>
<name>A0A2P4Y859_9STRA</name>
<feature type="region of interest" description="Disordered" evidence="1">
    <location>
        <begin position="64"/>
        <end position="134"/>
    </location>
</feature>
<comment type="caution">
    <text evidence="2">The sequence shown here is derived from an EMBL/GenBank/DDBJ whole genome shotgun (WGS) entry which is preliminary data.</text>
</comment>
<protein>
    <submittedName>
        <fullName evidence="2">Uncharacterized protein</fullName>
    </submittedName>
</protein>
<evidence type="ECO:0000313" key="3">
    <source>
        <dbReference type="Proteomes" id="UP000237271"/>
    </source>
</evidence>
<gene>
    <name evidence="2" type="ORF">PHPALM_9107</name>
</gene>
<feature type="compositionally biased region" description="Polar residues" evidence="1">
    <location>
        <begin position="124"/>
        <end position="134"/>
    </location>
</feature>
<reference evidence="2 3" key="1">
    <citation type="journal article" date="2017" name="Genome Biol. Evol.">
        <title>Phytophthora megakarya and P. palmivora, closely related causal agents of cacao black pod rot, underwent increases in genome sizes and gene numbers by different mechanisms.</title>
        <authorList>
            <person name="Ali S.S."/>
            <person name="Shao J."/>
            <person name="Lary D.J."/>
            <person name="Kronmiller B."/>
            <person name="Shen D."/>
            <person name="Strem M.D."/>
            <person name="Amoako-Attah I."/>
            <person name="Akrofi A.Y."/>
            <person name="Begoude B.A."/>
            <person name="Ten Hoopen G.M."/>
            <person name="Coulibaly K."/>
            <person name="Kebe B.I."/>
            <person name="Melnick R.L."/>
            <person name="Guiltinan M.J."/>
            <person name="Tyler B.M."/>
            <person name="Meinhardt L.W."/>
            <person name="Bailey B.A."/>
        </authorList>
    </citation>
    <scope>NUCLEOTIDE SEQUENCE [LARGE SCALE GENOMIC DNA]</scope>
    <source>
        <strain evidence="3">sbr112.9</strain>
    </source>
</reference>
<evidence type="ECO:0000313" key="2">
    <source>
        <dbReference type="EMBL" id="POM73988.1"/>
    </source>
</evidence>
<accession>A0A2P4Y859</accession>
<dbReference type="Proteomes" id="UP000237271">
    <property type="component" value="Unassembled WGS sequence"/>
</dbReference>
<keyword evidence="3" id="KW-1185">Reference proteome</keyword>
<dbReference type="EMBL" id="NCKW01004955">
    <property type="protein sequence ID" value="POM73988.1"/>
    <property type="molecule type" value="Genomic_DNA"/>
</dbReference>
<feature type="compositionally biased region" description="Low complexity" evidence="1">
    <location>
        <begin position="78"/>
        <end position="123"/>
    </location>
</feature>
<dbReference type="OrthoDB" id="59728at2759"/>
<sequence length="134" mass="15405">MPKRKANWWPPSILSDPDVLSVDDEGRFVLCKICHVHYAVHGGKKPKPVIMNSNFRTRAWDVHKERTNSHRLQKQQERLQQAKTQQQQGEETADIQSQGQQQPQSTQAQQQQLQGQTETQVQSRPVSSQVKVLT</sequence>
<evidence type="ECO:0000256" key="1">
    <source>
        <dbReference type="SAM" id="MobiDB-lite"/>
    </source>
</evidence>